<evidence type="ECO:0000313" key="2">
    <source>
        <dbReference type="Proteomes" id="UP000247409"/>
    </source>
</evidence>
<dbReference type="Proteomes" id="UP000247409">
    <property type="component" value="Unassembled WGS sequence"/>
</dbReference>
<gene>
    <name evidence="1" type="ORF">BWQ96_05896</name>
</gene>
<dbReference type="AlphaFoldDB" id="A0A2V3IQF2"/>
<organism evidence="1 2">
    <name type="scientific">Gracilariopsis chorda</name>
    <dbReference type="NCBI Taxonomy" id="448386"/>
    <lineage>
        <taxon>Eukaryota</taxon>
        <taxon>Rhodophyta</taxon>
        <taxon>Florideophyceae</taxon>
        <taxon>Rhodymeniophycidae</taxon>
        <taxon>Gracilariales</taxon>
        <taxon>Gracilariaceae</taxon>
        <taxon>Gracilariopsis</taxon>
    </lineage>
</organism>
<comment type="caution">
    <text evidence="1">The sequence shown here is derived from an EMBL/GenBank/DDBJ whole genome shotgun (WGS) entry which is preliminary data.</text>
</comment>
<accession>A0A2V3IQF2</accession>
<proteinExistence type="predicted"/>
<evidence type="ECO:0000313" key="1">
    <source>
        <dbReference type="EMBL" id="PXF44332.1"/>
    </source>
</evidence>
<reference evidence="1 2" key="1">
    <citation type="journal article" date="2018" name="Mol. Biol. Evol.">
        <title>Analysis of the draft genome of the red seaweed Gracilariopsis chorda provides insights into genome size evolution in Rhodophyta.</title>
        <authorList>
            <person name="Lee J."/>
            <person name="Yang E.C."/>
            <person name="Graf L."/>
            <person name="Yang J.H."/>
            <person name="Qiu H."/>
            <person name="Zel Zion U."/>
            <person name="Chan C.X."/>
            <person name="Stephens T.G."/>
            <person name="Weber A.P.M."/>
            <person name="Boo G.H."/>
            <person name="Boo S.M."/>
            <person name="Kim K.M."/>
            <person name="Shin Y."/>
            <person name="Jung M."/>
            <person name="Lee S.J."/>
            <person name="Yim H.S."/>
            <person name="Lee J.H."/>
            <person name="Bhattacharya D."/>
            <person name="Yoon H.S."/>
        </authorList>
    </citation>
    <scope>NUCLEOTIDE SEQUENCE [LARGE SCALE GENOMIC DNA]</scope>
    <source>
        <strain evidence="1 2">SKKU-2015</strain>
        <tissue evidence="1">Whole body</tissue>
    </source>
</reference>
<keyword evidence="2" id="KW-1185">Reference proteome</keyword>
<dbReference type="EMBL" id="NBIV01000094">
    <property type="protein sequence ID" value="PXF44332.1"/>
    <property type="molecule type" value="Genomic_DNA"/>
</dbReference>
<name>A0A2V3IQF2_9FLOR</name>
<sequence length="115" mass="12889">MHFHQLSTFIDAYTVLPTIHSGILDSCDYYRVGTHIQILNVGCEAKASALDRVNALLWVKEHHVPQLNADVARSSHYSMFGLSERLPLKCKLEVGYFDLEGATLLSEDSSVIQLK</sequence>
<protein>
    <submittedName>
        <fullName evidence="1">Uncharacterized protein</fullName>
    </submittedName>
</protein>